<dbReference type="Pfam" id="PF00501">
    <property type="entry name" value="AMP-binding"/>
    <property type="match status" value="1"/>
</dbReference>
<dbReference type="RefSeq" id="WP_147850292.1">
    <property type="nucleotide sequence ID" value="NZ_VDUZ01000038.1"/>
</dbReference>
<evidence type="ECO:0000259" key="1">
    <source>
        <dbReference type="Pfam" id="PF00501"/>
    </source>
</evidence>
<reference evidence="3 4" key="1">
    <citation type="submission" date="2019-06" db="EMBL/GenBank/DDBJ databases">
        <title>New taxonomy in bacterial strain CC-CFT640, isolated from vineyard.</title>
        <authorList>
            <person name="Lin S.-Y."/>
            <person name="Tsai C.-F."/>
            <person name="Young C.-C."/>
        </authorList>
    </citation>
    <scope>NUCLEOTIDE SEQUENCE [LARGE SCALE GENOMIC DNA]</scope>
    <source>
        <strain evidence="3 4">CC-CFT640</strain>
    </source>
</reference>
<dbReference type="InterPro" id="IPR045851">
    <property type="entry name" value="AMP-bd_C_sf"/>
</dbReference>
<dbReference type="OrthoDB" id="9803968at2"/>
<dbReference type="EMBL" id="VDUZ01000038">
    <property type="protein sequence ID" value="TXL71884.1"/>
    <property type="molecule type" value="Genomic_DNA"/>
</dbReference>
<keyword evidence="3" id="KW-0436">Ligase</keyword>
<dbReference type="Pfam" id="PF13193">
    <property type="entry name" value="AMP-binding_C"/>
    <property type="match status" value="1"/>
</dbReference>
<dbReference type="Proteomes" id="UP000321638">
    <property type="component" value="Unassembled WGS sequence"/>
</dbReference>
<dbReference type="AlphaFoldDB" id="A0A5C8PFE9"/>
<dbReference type="PANTHER" id="PTHR43201:SF32">
    <property type="entry name" value="2-SUCCINYLBENZOATE--COA LIGASE, CHLOROPLASTIC_PEROXISOMAL"/>
    <property type="match status" value="1"/>
</dbReference>
<dbReference type="Gene3D" id="3.40.50.12780">
    <property type="entry name" value="N-terminal domain of ligase-like"/>
    <property type="match status" value="1"/>
</dbReference>
<name>A0A5C8PFE9_9HYPH</name>
<organism evidence="3 4">
    <name type="scientific">Vineibacter terrae</name>
    <dbReference type="NCBI Taxonomy" id="2586908"/>
    <lineage>
        <taxon>Bacteria</taxon>
        <taxon>Pseudomonadati</taxon>
        <taxon>Pseudomonadota</taxon>
        <taxon>Alphaproteobacteria</taxon>
        <taxon>Hyphomicrobiales</taxon>
        <taxon>Vineibacter</taxon>
    </lineage>
</organism>
<gene>
    <name evidence="3" type="ORF">FHP25_27995</name>
</gene>
<dbReference type="InterPro" id="IPR042099">
    <property type="entry name" value="ANL_N_sf"/>
</dbReference>
<dbReference type="InterPro" id="IPR020845">
    <property type="entry name" value="AMP-binding_CS"/>
</dbReference>
<feature type="domain" description="AMP-binding enzyme C-terminal" evidence="2">
    <location>
        <begin position="424"/>
        <end position="500"/>
    </location>
</feature>
<feature type="domain" description="AMP-dependent synthetase/ligase" evidence="1">
    <location>
        <begin position="9"/>
        <end position="374"/>
    </location>
</feature>
<protein>
    <submittedName>
        <fullName evidence="3">Long-chain fatty acid--CoA ligase</fullName>
    </submittedName>
</protein>
<comment type="caution">
    <text evidence="3">The sequence shown here is derived from an EMBL/GenBank/DDBJ whole genome shotgun (WGS) entry which is preliminary data.</text>
</comment>
<sequence>MGLTRALHRAVQVNGNGAATIAGARVQSWRAFTDRVARLAGALQARGAGRGARVAMLARNSDRYLEYYYATFWAGGIAVPINTRWAVPEMVFALDDAGAEILIVDHHFQHLVPEIAQAAPRLRTIVFCGDGQGPAGALAWEEMAAHGDPIDDADGDWDEVAGIFYTGGTTGRSKGVMLSHGNLFTNSMAEAIWLNLRQRSSYLHAAPSFHLADAAAGFATTAVAGCHLFVDAFDPSAVLDVIRARGATHLLLVPTMIQMLLEHPAFVADDMRSVETIFYGGSPMSEALLARAIWAFPNAALVQAYGMTETTAIATVLEPGYHTLAGPLAGRLNSVGRAASHVEVQVVDGRGAEHPPGGVGEIVVRGPNVMKGYWNLPDLTAATVRNGWMHTGDAGYMDADGFLHVVDRLKDMIISGGENVYSAEVENAIAQHPGVRLCAVIGIPDARWGEAVHAVVWPTGPAAVRGEEIIAHCRKLIAGYKCPRSVDVTDRPVPLSAAGKILKNVLREPYWDSQGRQVH</sequence>
<dbReference type="PANTHER" id="PTHR43201">
    <property type="entry name" value="ACYL-COA SYNTHETASE"/>
    <property type="match status" value="1"/>
</dbReference>
<dbReference type="GO" id="GO:0006631">
    <property type="term" value="P:fatty acid metabolic process"/>
    <property type="evidence" value="ECO:0007669"/>
    <property type="project" value="TreeGrafter"/>
</dbReference>
<evidence type="ECO:0000313" key="3">
    <source>
        <dbReference type="EMBL" id="TXL71884.1"/>
    </source>
</evidence>
<dbReference type="InterPro" id="IPR000873">
    <property type="entry name" value="AMP-dep_synth/lig_dom"/>
</dbReference>
<dbReference type="PROSITE" id="PS00455">
    <property type="entry name" value="AMP_BINDING"/>
    <property type="match status" value="1"/>
</dbReference>
<dbReference type="InterPro" id="IPR025110">
    <property type="entry name" value="AMP-bd_C"/>
</dbReference>
<keyword evidence="4" id="KW-1185">Reference proteome</keyword>
<proteinExistence type="predicted"/>
<dbReference type="SUPFAM" id="SSF56801">
    <property type="entry name" value="Acetyl-CoA synthetase-like"/>
    <property type="match status" value="1"/>
</dbReference>
<evidence type="ECO:0000313" key="4">
    <source>
        <dbReference type="Proteomes" id="UP000321638"/>
    </source>
</evidence>
<evidence type="ECO:0000259" key="2">
    <source>
        <dbReference type="Pfam" id="PF13193"/>
    </source>
</evidence>
<dbReference type="GO" id="GO:0031956">
    <property type="term" value="F:medium-chain fatty acid-CoA ligase activity"/>
    <property type="evidence" value="ECO:0007669"/>
    <property type="project" value="TreeGrafter"/>
</dbReference>
<dbReference type="NCBIfam" id="NF004837">
    <property type="entry name" value="PRK06187.1"/>
    <property type="match status" value="1"/>
</dbReference>
<accession>A0A5C8PFE9</accession>
<dbReference type="Gene3D" id="3.30.300.30">
    <property type="match status" value="1"/>
</dbReference>